<protein>
    <submittedName>
        <fullName evidence="1">Uncharacterized protein</fullName>
    </submittedName>
</protein>
<evidence type="ECO:0000313" key="2">
    <source>
        <dbReference type="Proteomes" id="UP000001414"/>
    </source>
</evidence>
<dbReference type="eggNOG" id="ENOG5033SI6">
    <property type="taxonomic scope" value="Bacteria"/>
</dbReference>
<dbReference type="EnsemblBacteria" id="AAO79124">
    <property type="protein sequence ID" value="AAO79124"/>
    <property type="gene ID" value="BT_4019"/>
</dbReference>
<dbReference type="AlphaFoldDB" id="Q8A0K2"/>
<dbReference type="PATRIC" id="fig|226186.12.peg.4086"/>
<dbReference type="InParanoid" id="Q8A0K2"/>
<organism evidence="1 2">
    <name type="scientific">Bacteroides thetaiotaomicron (strain ATCC 29148 / DSM 2079 / JCM 5827 / CCUG 10774 / NCTC 10582 / VPI-5482 / E50)</name>
    <dbReference type="NCBI Taxonomy" id="226186"/>
    <lineage>
        <taxon>Bacteria</taxon>
        <taxon>Pseudomonadati</taxon>
        <taxon>Bacteroidota</taxon>
        <taxon>Bacteroidia</taxon>
        <taxon>Bacteroidales</taxon>
        <taxon>Bacteroidaceae</taxon>
        <taxon>Bacteroides</taxon>
    </lineage>
</organism>
<gene>
    <name evidence="1" type="ordered locus">BT_4019</name>
</gene>
<name>Q8A0K2_BACTN</name>
<proteinExistence type="predicted"/>
<dbReference type="PaxDb" id="226186-BT_4019"/>
<accession>Q8A0K2</accession>
<dbReference type="EMBL" id="AE015928">
    <property type="protein sequence ID" value="AAO79124.1"/>
    <property type="molecule type" value="Genomic_DNA"/>
</dbReference>
<dbReference type="KEGG" id="bth:BT_4019"/>
<dbReference type="HOGENOM" id="CLU_148492_0_0_10"/>
<evidence type="ECO:0000313" key="1">
    <source>
        <dbReference type="EMBL" id="AAO79124.1"/>
    </source>
</evidence>
<reference evidence="1 2" key="1">
    <citation type="journal article" date="2003" name="Science">
        <title>A genomic view of the human-Bacteroides thetaiotaomicron symbiosis.</title>
        <authorList>
            <person name="Xu J."/>
            <person name="Bjursell M.K."/>
            <person name="Himrod J."/>
            <person name="Deng S."/>
            <person name="Carmichael L.K."/>
            <person name="Chiang H.C."/>
            <person name="Hooper L.V."/>
            <person name="Gordon J.I."/>
        </authorList>
    </citation>
    <scope>NUCLEOTIDE SEQUENCE [LARGE SCALE GENOMIC DNA]</scope>
    <source>
        <strain evidence="2">ATCC 29148 / DSM 2079 / JCM 5827 / CCUG 10774 / NCTC 10582 / VPI-5482 / E50</strain>
    </source>
</reference>
<sequence length="146" mass="16058">MSVGGAVAVIQHPFDVGFTVEDFTAQLDIGDTPFIAVVLKCPAAHLQPCRHLLVSEETLTAQCRAVIGGQVLYIIKQSVKTAHKVDYPLVVLVNQLIHITLDLVGVVIIFNSYSLSFELRFLSSILHNGDNEFHVFGTVIRLVVYL</sequence>
<reference evidence="1 2" key="2">
    <citation type="journal article" date="2009" name="Proc. Natl. Acad. Sci. U.S.A.">
        <title>Characterizing a model human gut microbiota composed of members of its two dominant bacterial phyla.</title>
        <authorList>
            <person name="Mahowald M.A."/>
            <person name="Rey F.E."/>
            <person name="Seedorf H."/>
            <person name="Turnbaugh P.J."/>
            <person name="Fulton R.S."/>
            <person name="Wollam A."/>
            <person name="Shah N."/>
            <person name="Wang C."/>
            <person name="Magrini V."/>
            <person name="Wilson R.K."/>
            <person name="Cantarel B.L."/>
            <person name="Coutinho P.M."/>
            <person name="Henrissat B."/>
            <person name="Crock L.W."/>
            <person name="Russell A."/>
            <person name="Verberkmoes N.C."/>
            <person name="Hettich R.L."/>
            <person name="Gordon J.I."/>
        </authorList>
    </citation>
    <scope>NUCLEOTIDE SEQUENCE [LARGE SCALE GENOMIC DNA]</scope>
    <source>
        <strain evidence="2">ATCC 29148 / DSM 2079 / JCM 5827 / CCUG 10774 / NCTC 10582 / VPI-5482 / E50</strain>
    </source>
</reference>
<dbReference type="STRING" id="226186.BT_4019"/>
<keyword evidence="2" id="KW-1185">Reference proteome</keyword>
<dbReference type="Proteomes" id="UP000001414">
    <property type="component" value="Chromosome"/>
</dbReference>